<dbReference type="GO" id="GO:0004497">
    <property type="term" value="F:monooxygenase activity"/>
    <property type="evidence" value="ECO:0007669"/>
    <property type="project" value="InterPro"/>
</dbReference>
<gene>
    <name evidence="4" type="ORF">VE01_08984</name>
</gene>
<dbReference type="SUPFAM" id="SSF51735">
    <property type="entry name" value="NAD(P)-binding Rossmann-fold domains"/>
    <property type="match status" value="1"/>
</dbReference>
<dbReference type="Pfam" id="PF00106">
    <property type="entry name" value="adh_short"/>
    <property type="match status" value="1"/>
</dbReference>
<dbReference type="InterPro" id="IPR036396">
    <property type="entry name" value="Cyt_P450_sf"/>
</dbReference>
<dbReference type="InterPro" id="IPR001128">
    <property type="entry name" value="Cyt_P450"/>
</dbReference>
<evidence type="ECO:0000313" key="4">
    <source>
        <dbReference type="EMBL" id="OBT93096.1"/>
    </source>
</evidence>
<reference evidence="4 5" key="1">
    <citation type="submission" date="2016-03" db="EMBL/GenBank/DDBJ databases">
        <title>Comparative genomics of Pseudogymnoascus destructans, the fungus causing white-nose syndrome of bats.</title>
        <authorList>
            <person name="Palmer J.M."/>
            <person name="Drees K.P."/>
            <person name="Foster J.T."/>
            <person name="Lindner D.L."/>
        </authorList>
    </citation>
    <scope>NUCLEOTIDE SEQUENCE [LARGE SCALE GENOMIC DNA]</scope>
    <source>
        <strain evidence="4 5">UAMH 10579</strain>
    </source>
</reference>
<keyword evidence="3" id="KW-1133">Transmembrane helix</keyword>
<feature type="binding site" description="axial binding residue" evidence="2">
    <location>
        <position position="443"/>
    </location>
    <ligand>
        <name>heme</name>
        <dbReference type="ChEBI" id="CHEBI:30413"/>
    </ligand>
    <ligandPart>
        <name>Fe</name>
        <dbReference type="ChEBI" id="CHEBI:18248"/>
    </ligandPart>
</feature>
<keyword evidence="2" id="KW-0408">Iron</keyword>
<keyword evidence="5" id="KW-1185">Reference proteome</keyword>
<evidence type="ECO:0000256" key="1">
    <source>
        <dbReference type="ARBA" id="ARBA00023002"/>
    </source>
</evidence>
<dbReference type="GO" id="GO:0005506">
    <property type="term" value="F:iron ion binding"/>
    <property type="evidence" value="ECO:0007669"/>
    <property type="project" value="InterPro"/>
</dbReference>
<keyword evidence="3" id="KW-0812">Transmembrane</keyword>
<name>A0A1B8GB85_9PEZI</name>
<dbReference type="InterPro" id="IPR002401">
    <property type="entry name" value="Cyt_P450_E_grp-I"/>
</dbReference>
<evidence type="ECO:0000256" key="2">
    <source>
        <dbReference type="PIRSR" id="PIRSR602401-1"/>
    </source>
</evidence>
<dbReference type="PANTHER" id="PTHR47534">
    <property type="entry name" value="YALI0E05731P"/>
    <property type="match status" value="1"/>
</dbReference>
<dbReference type="Gene3D" id="1.10.630.10">
    <property type="entry name" value="Cytochrome P450"/>
    <property type="match status" value="1"/>
</dbReference>
<dbReference type="GO" id="GO:0016705">
    <property type="term" value="F:oxidoreductase activity, acting on paired donors, with incorporation or reduction of molecular oxygen"/>
    <property type="evidence" value="ECO:0007669"/>
    <property type="project" value="InterPro"/>
</dbReference>
<dbReference type="STRING" id="342668.A0A1B8GB85"/>
<accession>A0A1B8GB85</accession>
<proteinExistence type="predicted"/>
<organism evidence="4 5">
    <name type="scientific">Pseudogymnoascus verrucosus</name>
    <dbReference type="NCBI Taxonomy" id="342668"/>
    <lineage>
        <taxon>Eukaryota</taxon>
        <taxon>Fungi</taxon>
        <taxon>Dikarya</taxon>
        <taxon>Ascomycota</taxon>
        <taxon>Pezizomycotina</taxon>
        <taxon>Leotiomycetes</taxon>
        <taxon>Thelebolales</taxon>
        <taxon>Thelebolaceae</taxon>
        <taxon>Pseudogymnoascus</taxon>
    </lineage>
</organism>
<dbReference type="PRINTS" id="PR00385">
    <property type="entry name" value="P450"/>
</dbReference>
<comment type="cofactor">
    <cofactor evidence="2">
        <name>heme</name>
        <dbReference type="ChEBI" id="CHEBI:30413"/>
    </cofactor>
</comment>
<dbReference type="PANTHER" id="PTHR47534:SF3">
    <property type="entry name" value="ALCOHOL DEHYDROGENASE-LIKE C-TERMINAL DOMAIN-CONTAINING PROTEIN"/>
    <property type="match status" value="1"/>
</dbReference>
<evidence type="ECO:0000313" key="5">
    <source>
        <dbReference type="Proteomes" id="UP000091956"/>
    </source>
</evidence>
<dbReference type="Pfam" id="PF00067">
    <property type="entry name" value="p450"/>
    <property type="match status" value="1"/>
</dbReference>
<keyword evidence="3" id="KW-0472">Membrane</keyword>
<dbReference type="OrthoDB" id="3934656at2759"/>
<dbReference type="AlphaFoldDB" id="A0A1B8GB85"/>
<dbReference type="RefSeq" id="XP_018126829.1">
    <property type="nucleotide sequence ID" value="XM_018278401.1"/>
</dbReference>
<dbReference type="CDD" id="cd11060">
    <property type="entry name" value="CYP57A1-like"/>
    <property type="match status" value="1"/>
</dbReference>
<dbReference type="Proteomes" id="UP000091956">
    <property type="component" value="Unassembled WGS sequence"/>
</dbReference>
<dbReference type="InterPro" id="IPR036291">
    <property type="entry name" value="NAD(P)-bd_dom_sf"/>
</dbReference>
<dbReference type="SUPFAM" id="SSF48264">
    <property type="entry name" value="Cytochrome P450"/>
    <property type="match status" value="1"/>
</dbReference>
<protein>
    <submittedName>
        <fullName evidence="4">Uncharacterized protein</fullName>
    </submittedName>
</protein>
<dbReference type="GeneID" id="28842370"/>
<dbReference type="Gene3D" id="3.40.50.720">
    <property type="entry name" value="NAD(P)-binding Rossmann-like Domain"/>
    <property type="match status" value="1"/>
</dbReference>
<keyword evidence="1" id="KW-0560">Oxidoreductase</keyword>
<keyword evidence="2" id="KW-0479">Metal-binding</keyword>
<dbReference type="InterPro" id="IPR002347">
    <property type="entry name" value="SDR_fam"/>
</dbReference>
<dbReference type="FunFam" id="1.10.630.10:FF:000188">
    <property type="entry name" value="Cytochrome P450, putative (Eurofung)"/>
    <property type="match status" value="1"/>
</dbReference>
<dbReference type="GO" id="GO:0020037">
    <property type="term" value="F:heme binding"/>
    <property type="evidence" value="ECO:0007669"/>
    <property type="project" value="InterPro"/>
</dbReference>
<sequence length="860" mass="95400">MVQILGPFALELGVGTYAVFLFAAYVVSVAVRRRYFSAISDIPGPFLASFSTLWEIWEVIAGHIEVTVIALHEKHGHFVRISHEEVSVSHPDAIRAILLTPLAKIDWYKVMALPDHRFQTPMSEVNPKRRVERAKNVAAGYTLSSIIKSEPQINDAIELLEKRLDELAEAGQPVDFDRWFNYLAFDVIGEVTFSRAFGFLETASDIGGSIANSRALTLYVAIAGFFLTVHDATLGNPWMGKLGLTPSQHIFDTVSRAVASRKKNTEARTDMMEHWMQAQAAHPERFGETEIQAVASATVGAGADTVSATLQAFWYYLLRSPEDLARVRAEIDKASEKGKLSRVVSYAEARELPFLQACVKETFRFHPAVAHGLARVVPEEGLTIGDRVFSQGTHLSVNPWVIHRSTEMFGADANTFNPQRWLEPRAKDMEKYMVQFGAGYNSCPGQNLARMEVSKVTATLVRDFDIRQVDPKHEWSFKSHFTAVPYDWPCHVTRRKALLSNLQSSFTSRKHKMVGLDLVHASNAQLRELGPGLVALFVGATSGIGEHTAKAFVKNALSPRVYIVGRSESAAERIINECKELNKDGKVEFLKADVSELAEVDRVCAEITKKEPHINLIVQSQGNMNLRGRDESHEGIDRKFTLNYYSRMRFISNLLPLLQTAATKPPHFSRTLSILSAGSEGKLDFEDLELKNTFTRPKCATHTTTMNSLMTEEFSKRQPATTFSHSYPSAVNTGLMRELPVWARAAAKVLSPLIAVFSVSQEETGARQLFIATSGVYPPAKPLTNDTLATGVPAPKGLHTPMLGANTIAGSGAYLVNWNGEATGKQKLLNEYRAENVGATVWEHTMGIFERVAKINQARQ</sequence>
<reference evidence="5" key="2">
    <citation type="journal article" date="2018" name="Nat. Commun.">
        <title>Extreme sensitivity to ultraviolet light in the fungal pathogen causing white-nose syndrome of bats.</title>
        <authorList>
            <person name="Palmer J.M."/>
            <person name="Drees K.P."/>
            <person name="Foster J.T."/>
            <person name="Lindner D.L."/>
        </authorList>
    </citation>
    <scope>NUCLEOTIDE SEQUENCE [LARGE SCALE GENOMIC DNA]</scope>
    <source>
        <strain evidence="5">UAMH 10579</strain>
    </source>
</reference>
<dbReference type="InterPro" id="IPR052228">
    <property type="entry name" value="Sec_Metab_Biosynth_Oxidored"/>
</dbReference>
<dbReference type="EMBL" id="KV460258">
    <property type="protein sequence ID" value="OBT93096.1"/>
    <property type="molecule type" value="Genomic_DNA"/>
</dbReference>
<evidence type="ECO:0000256" key="3">
    <source>
        <dbReference type="SAM" id="Phobius"/>
    </source>
</evidence>
<keyword evidence="2" id="KW-0349">Heme</keyword>
<dbReference type="PRINTS" id="PR00463">
    <property type="entry name" value="EP450I"/>
</dbReference>
<feature type="transmembrane region" description="Helical" evidence="3">
    <location>
        <begin position="12"/>
        <end position="31"/>
    </location>
</feature>